<evidence type="ECO:0000256" key="3">
    <source>
        <dbReference type="ARBA" id="ARBA00022490"/>
    </source>
</evidence>
<dbReference type="NCBIfam" id="TIGR00589">
    <property type="entry name" value="ogt"/>
    <property type="match status" value="1"/>
</dbReference>
<protein>
    <recommendedName>
        <fullName evidence="9">Methylated-DNA--protein-cysteine methyltransferase</fullName>
        <ecNumber evidence="9">2.1.1.63</ecNumber>
    </recommendedName>
    <alternativeName>
        <fullName evidence="9">6-O-methylguanine-DNA methyltransferase</fullName>
        <shortName evidence="9">MGMT</shortName>
    </alternativeName>
    <alternativeName>
        <fullName evidence="9">O-6-methylguanine-DNA-alkyltransferase</fullName>
    </alternativeName>
</protein>
<name>A0A662ZFP3_9GAMM</name>
<dbReference type="EMBL" id="FOSF01000071">
    <property type="protein sequence ID" value="SFK41604.1"/>
    <property type="molecule type" value="Genomic_DNA"/>
</dbReference>
<sequence>MDFVNYYESPLGKIKLSSNGTKLTGLCFFDQNNYAETMDSPHSEKELPVFTLTKSWLAIYFAGRRPNFSPELTFKGTVFQERVWNKLQKIPYGQTTTYGEIAKRLAAEQGLRHMSAQAVGRAVGHNPIAIIIPCHRIIGSGGKLTGYSGGLERKEKLLLLERVDSLQTGTM</sequence>
<organism evidence="12 13">
    <name type="scientific">Succinivibrio dextrinosolvens</name>
    <dbReference type="NCBI Taxonomy" id="83771"/>
    <lineage>
        <taxon>Bacteria</taxon>
        <taxon>Pseudomonadati</taxon>
        <taxon>Pseudomonadota</taxon>
        <taxon>Gammaproteobacteria</taxon>
        <taxon>Aeromonadales</taxon>
        <taxon>Succinivibrionaceae</taxon>
        <taxon>Succinivibrio</taxon>
    </lineage>
</organism>
<dbReference type="InterPro" id="IPR001497">
    <property type="entry name" value="MethylDNA_cys_MeTrfase_AS"/>
</dbReference>
<dbReference type="GO" id="GO:0003908">
    <property type="term" value="F:methylated-DNA-[protein]-cysteine S-methyltransferase activity"/>
    <property type="evidence" value="ECO:0007669"/>
    <property type="project" value="UniProtKB-UniRule"/>
</dbReference>
<evidence type="ECO:0000256" key="8">
    <source>
        <dbReference type="ARBA" id="ARBA00049348"/>
    </source>
</evidence>
<evidence type="ECO:0000256" key="5">
    <source>
        <dbReference type="ARBA" id="ARBA00022679"/>
    </source>
</evidence>
<evidence type="ECO:0000259" key="11">
    <source>
        <dbReference type="Pfam" id="PF02870"/>
    </source>
</evidence>
<proteinExistence type="inferred from homology"/>
<dbReference type="CDD" id="cd06445">
    <property type="entry name" value="ATase"/>
    <property type="match status" value="1"/>
</dbReference>
<dbReference type="Pfam" id="PF02870">
    <property type="entry name" value="Methyltransf_1N"/>
    <property type="match status" value="1"/>
</dbReference>
<comment type="catalytic activity">
    <reaction evidence="8 9">
        <text>a 6-O-methyl-2'-deoxyguanosine in DNA + L-cysteinyl-[protein] = S-methyl-L-cysteinyl-[protein] + a 2'-deoxyguanosine in DNA</text>
        <dbReference type="Rhea" id="RHEA:24000"/>
        <dbReference type="Rhea" id="RHEA-COMP:10131"/>
        <dbReference type="Rhea" id="RHEA-COMP:10132"/>
        <dbReference type="Rhea" id="RHEA-COMP:11367"/>
        <dbReference type="Rhea" id="RHEA-COMP:11368"/>
        <dbReference type="ChEBI" id="CHEBI:29950"/>
        <dbReference type="ChEBI" id="CHEBI:82612"/>
        <dbReference type="ChEBI" id="CHEBI:85445"/>
        <dbReference type="ChEBI" id="CHEBI:85448"/>
        <dbReference type="EC" id="2.1.1.63"/>
    </reaction>
</comment>
<dbReference type="PROSITE" id="PS00374">
    <property type="entry name" value="MGMT"/>
    <property type="match status" value="1"/>
</dbReference>
<dbReference type="InterPro" id="IPR008332">
    <property type="entry name" value="MethylG_MeTrfase_N"/>
</dbReference>
<dbReference type="AlphaFoldDB" id="A0A662ZFP3"/>
<keyword evidence="4 9" id="KW-0489">Methyltransferase</keyword>
<keyword evidence="7 9" id="KW-0234">DNA repair</keyword>
<keyword evidence="13" id="KW-1185">Reference proteome</keyword>
<dbReference type="InterPro" id="IPR036217">
    <property type="entry name" value="MethylDNA_cys_MeTrfase_DNAb"/>
</dbReference>
<dbReference type="Gene3D" id="3.30.160.70">
    <property type="entry name" value="Methylated DNA-protein cysteine methyltransferase domain"/>
    <property type="match status" value="1"/>
</dbReference>
<comment type="catalytic activity">
    <reaction evidence="1 9">
        <text>a 4-O-methyl-thymidine in DNA + L-cysteinyl-[protein] = a thymidine in DNA + S-methyl-L-cysteinyl-[protein]</text>
        <dbReference type="Rhea" id="RHEA:53428"/>
        <dbReference type="Rhea" id="RHEA-COMP:10131"/>
        <dbReference type="Rhea" id="RHEA-COMP:10132"/>
        <dbReference type="Rhea" id="RHEA-COMP:13555"/>
        <dbReference type="Rhea" id="RHEA-COMP:13556"/>
        <dbReference type="ChEBI" id="CHEBI:29950"/>
        <dbReference type="ChEBI" id="CHEBI:82612"/>
        <dbReference type="ChEBI" id="CHEBI:137386"/>
        <dbReference type="ChEBI" id="CHEBI:137387"/>
        <dbReference type="EC" id="2.1.1.63"/>
    </reaction>
</comment>
<accession>A0A662ZFP3</accession>
<evidence type="ECO:0000259" key="10">
    <source>
        <dbReference type="Pfam" id="PF01035"/>
    </source>
</evidence>
<dbReference type="HAMAP" id="MF_00772">
    <property type="entry name" value="OGT"/>
    <property type="match status" value="1"/>
</dbReference>
<dbReference type="EC" id="2.1.1.63" evidence="9"/>
<evidence type="ECO:0000256" key="9">
    <source>
        <dbReference type="HAMAP-Rule" id="MF_00772"/>
    </source>
</evidence>
<evidence type="ECO:0000256" key="2">
    <source>
        <dbReference type="ARBA" id="ARBA00008711"/>
    </source>
</evidence>
<keyword evidence="6 9" id="KW-0227">DNA damage</keyword>
<comment type="subcellular location">
    <subcellularLocation>
        <location evidence="9">Cytoplasm</location>
    </subcellularLocation>
</comment>
<comment type="miscellaneous">
    <text evidence="9">This enzyme catalyzes only one turnover and therefore is not strictly catalytic. According to one definition, an enzyme is a biocatalyst that acts repeatedly and over many reaction cycles.</text>
</comment>
<reference evidence="12 13" key="1">
    <citation type="submission" date="2016-10" db="EMBL/GenBank/DDBJ databases">
        <authorList>
            <person name="Varghese N."/>
            <person name="Submissions S."/>
        </authorList>
    </citation>
    <scope>NUCLEOTIDE SEQUENCE [LARGE SCALE GENOMIC DNA]</scope>
    <source>
        <strain evidence="12 13">22B</strain>
    </source>
</reference>
<dbReference type="Gene3D" id="1.10.10.10">
    <property type="entry name" value="Winged helix-like DNA-binding domain superfamily/Winged helix DNA-binding domain"/>
    <property type="match status" value="1"/>
</dbReference>
<dbReference type="Proteomes" id="UP000243374">
    <property type="component" value="Unassembled WGS sequence"/>
</dbReference>
<feature type="domain" description="Methylguanine DNA methyltransferase ribonuclease-like" evidence="11">
    <location>
        <begin position="5"/>
        <end position="70"/>
    </location>
</feature>
<comment type="similarity">
    <text evidence="2 9">Belongs to the MGMT family.</text>
</comment>
<feature type="domain" description="Methylated-DNA-[protein]-cysteine S-methyltransferase DNA binding" evidence="10">
    <location>
        <begin position="79"/>
        <end position="163"/>
    </location>
</feature>
<dbReference type="Pfam" id="PF01035">
    <property type="entry name" value="DNA_binding_1"/>
    <property type="match status" value="1"/>
</dbReference>
<dbReference type="GO" id="GO:0006307">
    <property type="term" value="P:DNA alkylation repair"/>
    <property type="evidence" value="ECO:0007669"/>
    <property type="project" value="UniProtKB-UniRule"/>
</dbReference>
<evidence type="ECO:0000313" key="13">
    <source>
        <dbReference type="Proteomes" id="UP000243374"/>
    </source>
</evidence>
<evidence type="ECO:0000313" key="12">
    <source>
        <dbReference type="EMBL" id="SFK41604.1"/>
    </source>
</evidence>
<dbReference type="SUPFAM" id="SSF53155">
    <property type="entry name" value="Methylated DNA-protein cysteine methyltransferase domain"/>
    <property type="match status" value="1"/>
</dbReference>
<gene>
    <name evidence="12" type="ORF">SAMN04487865_10713</name>
</gene>
<dbReference type="FunFam" id="1.10.10.10:FF:000214">
    <property type="entry name" value="Methylated-DNA--protein-cysteine methyltransferase"/>
    <property type="match status" value="1"/>
</dbReference>
<dbReference type="GO" id="GO:0005737">
    <property type="term" value="C:cytoplasm"/>
    <property type="evidence" value="ECO:0007669"/>
    <property type="project" value="UniProtKB-SubCell"/>
</dbReference>
<keyword evidence="3 9" id="KW-0963">Cytoplasm</keyword>
<evidence type="ECO:0000256" key="1">
    <source>
        <dbReference type="ARBA" id="ARBA00001286"/>
    </source>
</evidence>
<dbReference type="SUPFAM" id="SSF46767">
    <property type="entry name" value="Methylated DNA-protein cysteine methyltransferase, C-terminal domain"/>
    <property type="match status" value="1"/>
</dbReference>
<dbReference type="PANTHER" id="PTHR10815">
    <property type="entry name" value="METHYLATED-DNA--PROTEIN-CYSTEINE METHYLTRANSFERASE"/>
    <property type="match status" value="1"/>
</dbReference>
<dbReference type="InterPro" id="IPR036631">
    <property type="entry name" value="MGMT_N_sf"/>
</dbReference>
<dbReference type="RefSeq" id="WP_074841618.1">
    <property type="nucleotide sequence ID" value="NZ_CP047056.1"/>
</dbReference>
<dbReference type="InterPro" id="IPR014048">
    <property type="entry name" value="MethylDNA_cys_MeTrfase_DNA-bd"/>
</dbReference>
<evidence type="ECO:0000256" key="4">
    <source>
        <dbReference type="ARBA" id="ARBA00022603"/>
    </source>
</evidence>
<comment type="function">
    <text evidence="9">Involved in the cellular defense against the biological effects of O6-methylguanine (O6-MeG) and O4-methylthymine (O4-MeT) in DNA. Repairs the methylated nucleobase in DNA by stoichiometrically transferring the methyl group to a cysteine residue in the enzyme. This is a suicide reaction: the enzyme is irreversibly inactivated.</text>
</comment>
<dbReference type="InterPro" id="IPR036388">
    <property type="entry name" value="WH-like_DNA-bd_sf"/>
</dbReference>
<dbReference type="InterPro" id="IPR023546">
    <property type="entry name" value="MGMT"/>
</dbReference>
<dbReference type="OrthoDB" id="9811249at2"/>
<dbReference type="GO" id="GO:0032259">
    <property type="term" value="P:methylation"/>
    <property type="evidence" value="ECO:0007669"/>
    <property type="project" value="UniProtKB-KW"/>
</dbReference>
<evidence type="ECO:0000256" key="6">
    <source>
        <dbReference type="ARBA" id="ARBA00022763"/>
    </source>
</evidence>
<feature type="active site" description="Nucleophile; methyl group acceptor" evidence="9">
    <location>
        <position position="134"/>
    </location>
</feature>
<dbReference type="PANTHER" id="PTHR10815:SF5">
    <property type="entry name" value="METHYLATED-DNA--PROTEIN-CYSTEINE METHYLTRANSFERASE"/>
    <property type="match status" value="1"/>
</dbReference>
<keyword evidence="5 9" id="KW-0808">Transferase</keyword>
<evidence type="ECO:0000256" key="7">
    <source>
        <dbReference type="ARBA" id="ARBA00023204"/>
    </source>
</evidence>